<reference evidence="1" key="1">
    <citation type="submission" date="2020-05" db="EMBL/GenBank/DDBJ databases">
        <authorList>
            <person name="Chiriac C."/>
            <person name="Salcher M."/>
            <person name="Ghai R."/>
            <person name="Kavagutti S V."/>
        </authorList>
    </citation>
    <scope>NUCLEOTIDE SEQUENCE</scope>
</reference>
<dbReference type="EMBL" id="CAFBLP010000099">
    <property type="protein sequence ID" value="CAB4889733.1"/>
    <property type="molecule type" value="Genomic_DNA"/>
</dbReference>
<dbReference type="InterPro" id="IPR016032">
    <property type="entry name" value="Sig_transdc_resp-reg_C-effctor"/>
</dbReference>
<accession>A0A6J7FDL2</accession>
<proteinExistence type="predicted"/>
<evidence type="ECO:0000313" key="1">
    <source>
        <dbReference type="EMBL" id="CAB4889733.1"/>
    </source>
</evidence>
<dbReference type="GO" id="GO:0006355">
    <property type="term" value="P:regulation of DNA-templated transcription"/>
    <property type="evidence" value="ECO:0007669"/>
    <property type="project" value="InterPro"/>
</dbReference>
<sequence length="77" mass="8331">MLTDHVGKVVSRGDLARRAGITAANERRCDSLLVGVRRTLGVDAIRTVRSRGWSLEPHALEAATRLLSQADPVQIGL</sequence>
<organism evidence="1">
    <name type="scientific">freshwater metagenome</name>
    <dbReference type="NCBI Taxonomy" id="449393"/>
    <lineage>
        <taxon>unclassified sequences</taxon>
        <taxon>metagenomes</taxon>
        <taxon>ecological metagenomes</taxon>
    </lineage>
</organism>
<name>A0A6J7FDL2_9ZZZZ</name>
<dbReference type="Gene3D" id="1.10.10.10">
    <property type="entry name" value="Winged helix-like DNA-binding domain superfamily/Winged helix DNA-binding domain"/>
    <property type="match status" value="1"/>
</dbReference>
<dbReference type="GO" id="GO:0003677">
    <property type="term" value="F:DNA binding"/>
    <property type="evidence" value="ECO:0007669"/>
    <property type="project" value="InterPro"/>
</dbReference>
<dbReference type="AlphaFoldDB" id="A0A6J7FDL2"/>
<dbReference type="SUPFAM" id="SSF46894">
    <property type="entry name" value="C-terminal effector domain of the bipartite response regulators"/>
    <property type="match status" value="1"/>
</dbReference>
<protein>
    <submittedName>
        <fullName evidence="1">Unannotated protein</fullName>
    </submittedName>
</protein>
<dbReference type="InterPro" id="IPR036388">
    <property type="entry name" value="WH-like_DNA-bd_sf"/>
</dbReference>
<gene>
    <name evidence="1" type="ORF">UFOPK3376_02725</name>
</gene>